<feature type="compositionally biased region" description="Gly residues" evidence="2">
    <location>
        <begin position="184"/>
        <end position="194"/>
    </location>
</feature>
<dbReference type="InterPro" id="IPR013083">
    <property type="entry name" value="Znf_RING/FYVE/PHD"/>
</dbReference>
<evidence type="ECO:0000313" key="4">
    <source>
        <dbReference type="EMBL" id="EMR63713.1"/>
    </source>
</evidence>
<evidence type="ECO:0000256" key="1">
    <source>
        <dbReference type="PROSITE-ProRule" id="PRU00175"/>
    </source>
</evidence>
<proteinExistence type="predicted"/>
<keyword evidence="1" id="KW-0479">Metal-binding</keyword>
<feature type="compositionally biased region" description="Basic and acidic residues" evidence="2">
    <location>
        <begin position="196"/>
        <end position="206"/>
    </location>
</feature>
<sequence>MPLRSNTRRNNNTFSSRCIYRSPRPIIIDEGNYWPAIHNTVQAGFVRDGRPVRIGLRCGICDDHVLAFPPGALHNPDSQATDNVVVLPCGHFYGTTCIARWRATQDRNGQTPTCPACRYPLVHRACGHPVSLLKSAFTTLRLSRPDGEAESTILSLPTRLPAALLQMMGKQDHNNNENNDNNDDGGGGGGGGGNNSKRDENEEEKYCPSCRQKRILDRRAAITRNRQMASPPPPTTSSSSSSSSSLPRTDDLSHPCSRSEKYGERFGIDCTCSATIKNPRNSFAL</sequence>
<evidence type="ECO:0000313" key="5">
    <source>
        <dbReference type="Proteomes" id="UP000012174"/>
    </source>
</evidence>
<evidence type="ECO:0000256" key="2">
    <source>
        <dbReference type="SAM" id="MobiDB-lite"/>
    </source>
</evidence>
<dbReference type="HOGENOM" id="CLU_976688_0_0_1"/>
<gene>
    <name evidence="4" type="ORF">UCREL1_9321</name>
</gene>
<keyword evidence="5" id="KW-1185">Reference proteome</keyword>
<keyword evidence="1" id="KW-0862">Zinc</keyword>
<dbReference type="SUPFAM" id="SSF57850">
    <property type="entry name" value="RING/U-box"/>
    <property type="match status" value="1"/>
</dbReference>
<dbReference type="Proteomes" id="UP000012174">
    <property type="component" value="Unassembled WGS sequence"/>
</dbReference>
<feature type="compositionally biased region" description="Basic and acidic residues" evidence="2">
    <location>
        <begin position="248"/>
        <end position="261"/>
    </location>
</feature>
<accession>M7SHH5</accession>
<dbReference type="SMART" id="SM00184">
    <property type="entry name" value="RING"/>
    <property type="match status" value="1"/>
</dbReference>
<dbReference type="AlphaFoldDB" id="M7SHH5"/>
<dbReference type="GO" id="GO:0008270">
    <property type="term" value="F:zinc ion binding"/>
    <property type="evidence" value="ECO:0007669"/>
    <property type="project" value="UniProtKB-KW"/>
</dbReference>
<protein>
    <submittedName>
        <fullName evidence="4">Putative cell cycle checkpoint protein</fullName>
    </submittedName>
</protein>
<keyword evidence="1" id="KW-0863">Zinc-finger</keyword>
<reference evidence="5" key="1">
    <citation type="journal article" date="2013" name="Genome Announc.">
        <title>Draft genome sequence of the grapevine dieback fungus Eutypa lata UCR-EL1.</title>
        <authorList>
            <person name="Blanco-Ulate B."/>
            <person name="Rolshausen P.E."/>
            <person name="Cantu D."/>
        </authorList>
    </citation>
    <scope>NUCLEOTIDE SEQUENCE [LARGE SCALE GENOMIC DNA]</scope>
    <source>
        <strain evidence="5">UCR-EL1</strain>
    </source>
</reference>
<feature type="domain" description="RING-type" evidence="3">
    <location>
        <begin position="58"/>
        <end position="118"/>
    </location>
</feature>
<dbReference type="KEGG" id="ela:UCREL1_9321"/>
<feature type="region of interest" description="Disordered" evidence="2">
    <location>
        <begin position="171"/>
        <end position="209"/>
    </location>
</feature>
<dbReference type="STRING" id="1287681.M7SHH5"/>
<dbReference type="PROSITE" id="PS50089">
    <property type="entry name" value="ZF_RING_2"/>
    <property type="match status" value="1"/>
</dbReference>
<feature type="compositionally biased region" description="Low complexity" evidence="2">
    <location>
        <begin position="236"/>
        <end position="245"/>
    </location>
</feature>
<name>M7SHH5_EUTLA</name>
<dbReference type="Pfam" id="PF13639">
    <property type="entry name" value="zf-RING_2"/>
    <property type="match status" value="1"/>
</dbReference>
<evidence type="ECO:0000259" key="3">
    <source>
        <dbReference type="PROSITE" id="PS50089"/>
    </source>
</evidence>
<dbReference type="InterPro" id="IPR001841">
    <property type="entry name" value="Znf_RING"/>
</dbReference>
<dbReference type="OrthoDB" id="8062037at2759"/>
<feature type="region of interest" description="Disordered" evidence="2">
    <location>
        <begin position="223"/>
        <end position="261"/>
    </location>
</feature>
<dbReference type="Gene3D" id="3.30.40.10">
    <property type="entry name" value="Zinc/RING finger domain, C3HC4 (zinc finger)"/>
    <property type="match status" value="1"/>
</dbReference>
<organism evidence="4 5">
    <name type="scientific">Eutypa lata (strain UCR-EL1)</name>
    <name type="common">Grapevine dieback disease fungus</name>
    <name type="synonym">Eutypa armeniacae</name>
    <dbReference type="NCBI Taxonomy" id="1287681"/>
    <lineage>
        <taxon>Eukaryota</taxon>
        <taxon>Fungi</taxon>
        <taxon>Dikarya</taxon>
        <taxon>Ascomycota</taxon>
        <taxon>Pezizomycotina</taxon>
        <taxon>Sordariomycetes</taxon>
        <taxon>Xylariomycetidae</taxon>
        <taxon>Xylariales</taxon>
        <taxon>Diatrypaceae</taxon>
        <taxon>Eutypa</taxon>
    </lineage>
</organism>
<dbReference type="EMBL" id="KB707180">
    <property type="protein sequence ID" value="EMR63713.1"/>
    <property type="molecule type" value="Genomic_DNA"/>
</dbReference>